<dbReference type="SUPFAM" id="SSF53850">
    <property type="entry name" value="Periplasmic binding protein-like II"/>
    <property type="match status" value="1"/>
</dbReference>
<keyword evidence="4" id="KW-0813">Transport</keyword>
<reference evidence="17 18" key="1">
    <citation type="journal article" date="2019" name="Sci. Rep.">
        <title>A high-quality genome of Eragrostis curvula grass provides insights into Poaceae evolution and supports new strategies to enhance forage quality.</title>
        <authorList>
            <person name="Carballo J."/>
            <person name="Santos B.A.C.M."/>
            <person name="Zappacosta D."/>
            <person name="Garbus I."/>
            <person name="Selva J.P."/>
            <person name="Gallo C.A."/>
            <person name="Diaz A."/>
            <person name="Albertini E."/>
            <person name="Caccamo M."/>
            <person name="Echenique V."/>
        </authorList>
    </citation>
    <scope>NUCLEOTIDE SEQUENCE [LARGE SCALE GENOMIC DNA]</scope>
    <source>
        <strain evidence="18">cv. Victoria</strain>
        <tissue evidence="17">Leaf</tissue>
    </source>
</reference>
<dbReference type="Pfam" id="PF10613">
    <property type="entry name" value="Lig_chan-Glu_bd"/>
    <property type="match status" value="1"/>
</dbReference>
<feature type="region of interest" description="Disordered" evidence="14">
    <location>
        <begin position="1398"/>
        <end position="1432"/>
    </location>
</feature>
<dbReference type="PANTHER" id="PTHR12455">
    <property type="entry name" value="NUCLEOLAR COMPLEX PROTEIN 4"/>
    <property type="match status" value="1"/>
</dbReference>
<dbReference type="PANTHER" id="PTHR12455:SF0">
    <property type="entry name" value="NUCLEOLAR COMPLEX PROTEIN 4 HOMOLOG"/>
    <property type="match status" value="1"/>
</dbReference>
<keyword evidence="13" id="KW-0407">Ion channel</keyword>
<dbReference type="Gene3D" id="3.40.50.2300">
    <property type="match status" value="2"/>
</dbReference>
<dbReference type="Proteomes" id="UP000324897">
    <property type="component" value="Unassembled WGS sequence"/>
</dbReference>
<dbReference type="InterPro" id="IPR001320">
    <property type="entry name" value="Iontro_rcpt_C"/>
</dbReference>
<dbReference type="EMBL" id="RWGY01000031">
    <property type="protein sequence ID" value="TVU16009.1"/>
    <property type="molecule type" value="Genomic_DNA"/>
</dbReference>
<keyword evidence="18" id="KW-1185">Reference proteome</keyword>
<feature type="domain" description="Ionotropic glutamate receptor C-terminal" evidence="16">
    <location>
        <begin position="974"/>
        <end position="1315"/>
    </location>
</feature>
<dbReference type="InterPro" id="IPR005612">
    <property type="entry name" value="CCAAT-binding_factor"/>
</dbReference>
<dbReference type="Pfam" id="PF00060">
    <property type="entry name" value="Lig_chan"/>
    <property type="match status" value="1"/>
</dbReference>
<dbReference type="SUPFAM" id="SSF53822">
    <property type="entry name" value="Periplasmic binding protein-like I"/>
    <property type="match status" value="1"/>
</dbReference>
<gene>
    <name evidence="17" type="ORF">EJB05_39555</name>
</gene>
<evidence type="ECO:0000256" key="6">
    <source>
        <dbReference type="ARBA" id="ARBA00022729"/>
    </source>
</evidence>
<dbReference type="InterPro" id="IPR028082">
    <property type="entry name" value="Peripla_BP_I"/>
</dbReference>
<evidence type="ECO:0000256" key="2">
    <source>
        <dbReference type="ARBA" id="ARBA00007797"/>
    </source>
</evidence>
<evidence type="ECO:0000256" key="9">
    <source>
        <dbReference type="ARBA" id="ARBA00023136"/>
    </source>
</evidence>
<feature type="transmembrane region" description="Helical" evidence="15">
    <location>
        <begin position="1093"/>
        <end position="1113"/>
    </location>
</feature>
<dbReference type="Pfam" id="PF03914">
    <property type="entry name" value="CBF"/>
    <property type="match status" value="1"/>
</dbReference>
<keyword evidence="7 15" id="KW-1133">Transmembrane helix</keyword>
<dbReference type="GO" id="GO:0032040">
    <property type="term" value="C:small-subunit processome"/>
    <property type="evidence" value="ECO:0007669"/>
    <property type="project" value="TreeGrafter"/>
</dbReference>
<keyword evidence="6" id="KW-0732">Signal</keyword>
<dbReference type="FunFam" id="1.10.287.70:FF:000037">
    <property type="entry name" value="Glutamate receptor"/>
    <property type="match status" value="1"/>
</dbReference>
<keyword evidence="10" id="KW-0675">Receptor</keyword>
<evidence type="ECO:0000256" key="1">
    <source>
        <dbReference type="ARBA" id="ARBA00004141"/>
    </source>
</evidence>
<organism evidence="17 18">
    <name type="scientific">Eragrostis curvula</name>
    <name type="common">weeping love grass</name>
    <dbReference type="NCBI Taxonomy" id="38414"/>
    <lineage>
        <taxon>Eukaryota</taxon>
        <taxon>Viridiplantae</taxon>
        <taxon>Streptophyta</taxon>
        <taxon>Embryophyta</taxon>
        <taxon>Tracheophyta</taxon>
        <taxon>Spermatophyta</taxon>
        <taxon>Magnoliopsida</taxon>
        <taxon>Liliopsida</taxon>
        <taxon>Poales</taxon>
        <taxon>Poaceae</taxon>
        <taxon>PACMAD clade</taxon>
        <taxon>Chloridoideae</taxon>
        <taxon>Eragrostideae</taxon>
        <taxon>Eragrostidinae</taxon>
        <taxon>Eragrostis</taxon>
    </lineage>
</organism>
<feature type="transmembrane region" description="Helical" evidence="15">
    <location>
        <begin position="1335"/>
        <end position="1358"/>
    </location>
</feature>
<evidence type="ECO:0000256" key="15">
    <source>
        <dbReference type="SAM" id="Phobius"/>
    </source>
</evidence>
<evidence type="ECO:0000256" key="4">
    <source>
        <dbReference type="ARBA" id="ARBA00022448"/>
    </source>
</evidence>
<dbReference type="InterPro" id="IPR019594">
    <property type="entry name" value="Glu/Gly-bd"/>
</dbReference>
<evidence type="ECO:0000256" key="14">
    <source>
        <dbReference type="SAM" id="MobiDB-lite"/>
    </source>
</evidence>
<evidence type="ECO:0000256" key="13">
    <source>
        <dbReference type="ARBA" id="ARBA00023303"/>
    </source>
</evidence>
<dbReference type="Gene3D" id="1.10.287.70">
    <property type="match status" value="1"/>
</dbReference>
<feature type="compositionally biased region" description="Low complexity" evidence="14">
    <location>
        <begin position="1403"/>
        <end position="1432"/>
    </location>
</feature>
<dbReference type="InterPro" id="IPR001828">
    <property type="entry name" value="ANF_lig-bd_rcpt"/>
</dbReference>
<evidence type="ECO:0000256" key="5">
    <source>
        <dbReference type="ARBA" id="ARBA00022692"/>
    </source>
</evidence>
<dbReference type="CDD" id="cd13686">
    <property type="entry name" value="GluR_Plant"/>
    <property type="match status" value="1"/>
</dbReference>
<name>A0A5J9TX91_9POAL</name>
<dbReference type="FunFam" id="3.40.190.10:FF:000175">
    <property type="entry name" value="Glutamate receptor"/>
    <property type="match status" value="1"/>
</dbReference>
<comment type="subcellular location">
    <subcellularLocation>
        <location evidence="1">Membrane</location>
        <topology evidence="1">Multi-pass membrane protein</topology>
    </subcellularLocation>
</comment>
<dbReference type="GO" id="GO:0042254">
    <property type="term" value="P:ribosome biogenesis"/>
    <property type="evidence" value="ECO:0007669"/>
    <property type="project" value="InterPro"/>
</dbReference>
<feature type="region of interest" description="Disordered" evidence="14">
    <location>
        <begin position="1"/>
        <end position="24"/>
    </location>
</feature>
<evidence type="ECO:0000313" key="17">
    <source>
        <dbReference type="EMBL" id="TVU16009.1"/>
    </source>
</evidence>
<keyword evidence="9 15" id="KW-0472">Membrane</keyword>
<dbReference type="Gramene" id="TVU16009">
    <property type="protein sequence ID" value="TVU16009"/>
    <property type="gene ID" value="EJB05_39555"/>
</dbReference>
<dbReference type="Gene3D" id="3.40.190.10">
    <property type="entry name" value="Periplasmic binding protein-like II"/>
    <property type="match status" value="3"/>
</dbReference>
<dbReference type="InterPro" id="IPR027193">
    <property type="entry name" value="Noc4"/>
</dbReference>
<dbReference type="InterPro" id="IPR044440">
    <property type="entry name" value="GABAb_receptor_plant_PBP1"/>
</dbReference>
<keyword evidence="8" id="KW-0406">Ion transport</keyword>
<keyword evidence="11" id="KW-0325">Glycoprotein</keyword>
<dbReference type="GO" id="GO:0016020">
    <property type="term" value="C:membrane"/>
    <property type="evidence" value="ECO:0007669"/>
    <property type="project" value="UniProtKB-SubCell"/>
</dbReference>
<evidence type="ECO:0000256" key="10">
    <source>
        <dbReference type="ARBA" id="ARBA00023170"/>
    </source>
</evidence>
<evidence type="ECO:0000259" key="16">
    <source>
        <dbReference type="SMART" id="SM00079"/>
    </source>
</evidence>
<evidence type="ECO:0000256" key="11">
    <source>
        <dbReference type="ARBA" id="ARBA00023180"/>
    </source>
</evidence>
<evidence type="ECO:0000256" key="12">
    <source>
        <dbReference type="ARBA" id="ARBA00023286"/>
    </source>
</evidence>
<dbReference type="GO" id="GO:0015276">
    <property type="term" value="F:ligand-gated monoatomic ion channel activity"/>
    <property type="evidence" value="ECO:0007669"/>
    <property type="project" value="InterPro"/>
</dbReference>
<sequence>MAKSSSATAAASGRTKRKSKSGTLTLEEVKSLGRELLSSRAHLNHAPVLLALVSPSAPLDLALEALISLQSFFVPLIPSIPSAAAAAAGDASSDPELVFGSWLRQRFDELVTALVELSVSPQSDDAIRDVALDALMDFVKLGKDGKFQSAIYHKFLHALVHATDPIEPLLELLGPKYFKYADVCYFTYTTLDKIANSLGIRTTGSGKGALLSGGDGSENRGVIFIHNIYNILGHVPVIDFQNESAFEMLSTVGISSKGEKDSSKDSSTYIKRKLKLKFTKAWLSFLKLPLPLDVYKEVLASIHQNVIPSMSNPAILCDFLTRSYDIGGVISVMALSGLFILMTQHGLEYPKFYEKLYALMTPAVFMAKHRSVFLQLLDTCLKSSYLPAYLAAAFAKRLSRLALSVPPAGALIIIALIHNLLRRHPSINFLVHWEVDESNSNATGEANQTKKIGADPFNNQEIDPAKSGAMRSSLWEINTLRHHYSPAVSRFVESLENDLTVRAKTTEMKITDFSSGSYATVFRDENISVRPNVVNIGALFSFNSTIGRAANVAIVAAVSDINNDSSILKDTKLVVQMQDTNCSGFLGIVQALKFMEKDTVAIIGPQSSVIAHVISHVANELQVPLVSFAATDPTLTSLQYPYFVRGTHSDQFQMASVADLVEYYGWKLVTAVFIDDDYGRNGISALGDELDKRKLKILYKAAIKPGAKKSEMAAVLVRAAMMESRVFILHANVDSGLAVLSLAYNLSMTSGGYVWIATDWLSSFLDSSPRLDMGLMSVLQGVLTLRQHTQNTRRKKILSSQWSALAKGDSGGSSFLLNSYGFYAYDAVWIIAHALDAFFNMGGNISFSLDPKLHQVAGGTLNFDALSIFDGGRLLLERIRQVNFTGATGPVTFDSDGNLIQPAYDILNIVGSGVRTIGYWSNYSGLSTVAPGALNGKPSSYSNTNKKLYTAIWPGETTTRPRGWVFPNNGNELRIGIPDRVSYRQFVSSDAQTGIVGGFCIDVFVAAINLLQYPVPYKFVPFGNGRENPSYTELINRILANEFDGVVGDIAIVTNRTKVVDFTQPYIGSGLVILTSVKKQSSSGWAFLQPFTIRMWCVTGVFFLIIGTVVWLLEHRINDDFRGPPAKQAITVIWFSFSTLFFAHREDTRSTLGRFVIIIWLFVVLIIQSSYTASLTSILTVQQLSSPIKGIDSLIASGEPIGFQVGSFAESYLVNELGVSPSRLKSLGTPDEYKDALELGPRKGGVAAIVDERPYIELFLSGHDKVAIVGSEFTKSGWGFAFPRDSPLAVDLSTAILTLSETGDLQRIHDKWLPGGSSAAQTDDLDPDRLHVHSFSALFLICGLACVLALSIHGCVLYNQYRRHVASSSDPAAGSSRSHRGSLRSFLSFADHRETEFRKSSKDGAAMAAGGSGSASGVSFTSSSSVSTSMSR</sequence>
<dbReference type="GO" id="GO:0009611">
    <property type="term" value="P:response to wounding"/>
    <property type="evidence" value="ECO:0007669"/>
    <property type="project" value="UniProtKB-ARBA"/>
</dbReference>
<dbReference type="FunFam" id="3.40.50.2300:FF:000081">
    <property type="entry name" value="Glutamate receptor"/>
    <property type="match status" value="1"/>
</dbReference>
<evidence type="ECO:0000256" key="3">
    <source>
        <dbReference type="ARBA" id="ARBA00008685"/>
    </source>
</evidence>
<proteinExistence type="inferred from homology"/>
<dbReference type="GO" id="GO:0030692">
    <property type="term" value="C:Noc4p-Nop14p complex"/>
    <property type="evidence" value="ECO:0007669"/>
    <property type="project" value="TreeGrafter"/>
</dbReference>
<dbReference type="Pfam" id="PF01094">
    <property type="entry name" value="ANF_receptor"/>
    <property type="match status" value="1"/>
</dbReference>
<keyword evidence="12" id="KW-1071">Ligand-gated ion channel</keyword>
<keyword evidence="5 15" id="KW-0812">Transmembrane</keyword>
<feature type="transmembrane region" description="Helical" evidence="15">
    <location>
        <begin position="1155"/>
        <end position="1179"/>
    </location>
</feature>
<feature type="compositionally biased region" description="Low complexity" evidence="14">
    <location>
        <begin position="1"/>
        <end position="12"/>
    </location>
</feature>
<evidence type="ECO:0000256" key="7">
    <source>
        <dbReference type="ARBA" id="ARBA00022989"/>
    </source>
</evidence>
<dbReference type="SMART" id="SM00079">
    <property type="entry name" value="PBPe"/>
    <property type="match status" value="1"/>
</dbReference>
<comment type="similarity">
    <text evidence="3">Belongs to the glutamate-gated ion channel (TC 1.A.10.1) family.</text>
</comment>
<dbReference type="CDD" id="cd19990">
    <property type="entry name" value="PBP1_GABAb_receptor_plant"/>
    <property type="match status" value="1"/>
</dbReference>
<dbReference type="GO" id="GO:1901701">
    <property type="term" value="P:cellular response to oxygen-containing compound"/>
    <property type="evidence" value="ECO:0007669"/>
    <property type="project" value="UniProtKB-ARBA"/>
</dbReference>
<dbReference type="OrthoDB" id="5984008at2759"/>
<accession>A0A5J9TX91</accession>
<dbReference type="GO" id="GO:0007165">
    <property type="term" value="P:signal transduction"/>
    <property type="evidence" value="ECO:0007669"/>
    <property type="project" value="UniProtKB-ARBA"/>
</dbReference>
<evidence type="ECO:0000313" key="18">
    <source>
        <dbReference type="Proteomes" id="UP000324897"/>
    </source>
</evidence>
<dbReference type="FunFam" id="3.40.190.10:FF:000054">
    <property type="entry name" value="Glutamate receptor"/>
    <property type="match status" value="1"/>
</dbReference>
<comment type="caution">
    <text evidence="17">The sequence shown here is derived from an EMBL/GenBank/DDBJ whole genome shotgun (WGS) entry which is preliminary data.</text>
</comment>
<comment type="similarity">
    <text evidence="2">Belongs to the CBF/MAK21 family.</text>
</comment>
<protein>
    <recommendedName>
        <fullName evidence="16">Ionotropic glutamate receptor C-terminal domain-containing protein</fullName>
    </recommendedName>
</protein>
<evidence type="ECO:0000256" key="8">
    <source>
        <dbReference type="ARBA" id="ARBA00023065"/>
    </source>
</evidence>